<comment type="caution">
    <text evidence="9">The sequence shown here is derived from an EMBL/GenBank/DDBJ whole genome shotgun (WGS) entry which is preliminary data.</text>
</comment>
<evidence type="ECO:0000256" key="1">
    <source>
        <dbReference type="ARBA" id="ARBA00004651"/>
    </source>
</evidence>
<evidence type="ECO:0000256" key="3">
    <source>
        <dbReference type="ARBA" id="ARBA00022475"/>
    </source>
</evidence>
<dbReference type="PANTHER" id="PTHR30465:SF0">
    <property type="entry name" value="OLIGOPEPTIDE TRANSPORT SYSTEM PERMEASE PROTEIN APPB"/>
    <property type="match status" value="1"/>
</dbReference>
<name>A0A1J5SRK6_9ZZZZ</name>
<keyword evidence="5 7" id="KW-1133">Transmembrane helix</keyword>
<feature type="transmembrane region" description="Helical" evidence="7">
    <location>
        <begin position="146"/>
        <end position="170"/>
    </location>
</feature>
<feature type="transmembrane region" description="Helical" evidence="7">
    <location>
        <begin position="324"/>
        <end position="350"/>
    </location>
</feature>
<dbReference type="Pfam" id="PF19300">
    <property type="entry name" value="BPD_transp_1_N"/>
    <property type="match status" value="1"/>
</dbReference>
<evidence type="ECO:0000256" key="6">
    <source>
        <dbReference type="ARBA" id="ARBA00023136"/>
    </source>
</evidence>
<sequence>MLTGRDSLFDNALILLPALARRLLFALTIGPLMIAYLIRRILYAVPILIGVNLLTFALFFVVNTPDDMARMQLGIKRVTPEAIQSWKQQHGYDKPLMFNSHAEGQGKITDTIFWQKSASMFVFDFGYADDGRNISREISTRMGPSLAIALPTFLIGLVVYVSFALLMTLFRATALDLAGVTLCVVLMSVSGLFYIIGGQFLVSKLWHLVPISGYGSGLDSIKFVVLPIAIGVAGSVGSSSRWYRTIFLEEIGKDYVRTARAKGLSELRVLFTHVLKNAMIPILTGVVVVIPLLFMGSLLTESFFGIPGLGSYTIDAINAQDFSIVRAMVFLGSVLYIAGLILTDLSYTVVDPRVRLQ</sequence>
<proteinExistence type="predicted"/>
<feature type="transmembrane region" description="Helical" evidence="7">
    <location>
        <begin position="278"/>
        <end position="304"/>
    </location>
</feature>
<feature type="transmembrane region" description="Helical" evidence="7">
    <location>
        <begin position="41"/>
        <end position="62"/>
    </location>
</feature>
<feature type="transmembrane region" description="Helical" evidence="7">
    <location>
        <begin position="221"/>
        <end position="243"/>
    </location>
</feature>
<evidence type="ECO:0000259" key="8">
    <source>
        <dbReference type="PROSITE" id="PS50928"/>
    </source>
</evidence>
<dbReference type="InterPro" id="IPR045621">
    <property type="entry name" value="BPD_transp_1_N"/>
</dbReference>
<dbReference type="SUPFAM" id="SSF161098">
    <property type="entry name" value="MetI-like"/>
    <property type="match status" value="1"/>
</dbReference>
<feature type="transmembrane region" description="Helical" evidence="7">
    <location>
        <begin position="12"/>
        <end position="34"/>
    </location>
</feature>
<feature type="transmembrane region" description="Helical" evidence="7">
    <location>
        <begin position="177"/>
        <end position="201"/>
    </location>
</feature>
<keyword evidence="2" id="KW-0813">Transport</keyword>
<dbReference type="InterPro" id="IPR035906">
    <property type="entry name" value="MetI-like_sf"/>
</dbReference>
<dbReference type="PROSITE" id="PS50928">
    <property type="entry name" value="ABC_TM1"/>
    <property type="match status" value="1"/>
</dbReference>
<dbReference type="Pfam" id="PF00528">
    <property type="entry name" value="BPD_transp_1"/>
    <property type="match status" value="1"/>
</dbReference>
<accession>A0A1J5SRK6</accession>
<evidence type="ECO:0000256" key="5">
    <source>
        <dbReference type="ARBA" id="ARBA00022989"/>
    </source>
</evidence>
<dbReference type="Gene3D" id="1.10.3720.10">
    <property type="entry name" value="MetI-like"/>
    <property type="match status" value="1"/>
</dbReference>
<dbReference type="EMBL" id="MLJW01000059">
    <property type="protein sequence ID" value="OIR04268.1"/>
    <property type="molecule type" value="Genomic_DNA"/>
</dbReference>
<keyword evidence="3" id="KW-1003">Cell membrane</keyword>
<evidence type="ECO:0000256" key="4">
    <source>
        <dbReference type="ARBA" id="ARBA00022692"/>
    </source>
</evidence>
<organism evidence="9">
    <name type="scientific">mine drainage metagenome</name>
    <dbReference type="NCBI Taxonomy" id="410659"/>
    <lineage>
        <taxon>unclassified sequences</taxon>
        <taxon>metagenomes</taxon>
        <taxon>ecological metagenomes</taxon>
    </lineage>
</organism>
<evidence type="ECO:0000313" key="9">
    <source>
        <dbReference type="EMBL" id="OIR04268.1"/>
    </source>
</evidence>
<dbReference type="GO" id="GO:0055085">
    <property type="term" value="P:transmembrane transport"/>
    <property type="evidence" value="ECO:0007669"/>
    <property type="project" value="InterPro"/>
</dbReference>
<evidence type="ECO:0000256" key="7">
    <source>
        <dbReference type="SAM" id="Phobius"/>
    </source>
</evidence>
<keyword evidence="6 7" id="KW-0472">Membrane</keyword>
<keyword evidence="4 7" id="KW-0812">Transmembrane</keyword>
<dbReference type="InterPro" id="IPR000515">
    <property type="entry name" value="MetI-like"/>
</dbReference>
<dbReference type="PANTHER" id="PTHR30465">
    <property type="entry name" value="INNER MEMBRANE ABC TRANSPORTER"/>
    <property type="match status" value="1"/>
</dbReference>
<comment type="subcellular location">
    <subcellularLocation>
        <location evidence="1">Cell membrane</location>
        <topology evidence="1">Multi-pass membrane protein</topology>
    </subcellularLocation>
</comment>
<reference evidence="9" key="1">
    <citation type="submission" date="2016-10" db="EMBL/GenBank/DDBJ databases">
        <title>Sequence of Gallionella enrichment culture.</title>
        <authorList>
            <person name="Poehlein A."/>
            <person name="Muehling M."/>
            <person name="Daniel R."/>
        </authorList>
    </citation>
    <scope>NUCLEOTIDE SEQUENCE</scope>
</reference>
<feature type="domain" description="ABC transmembrane type-1" evidence="8">
    <location>
        <begin position="142"/>
        <end position="346"/>
    </location>
</feature>
<evidence type="ECO:0000256" key="2">
    <source>
        <dbReference type="ARBA" id="ARBA00022448"/>
    </source>
</evidence>
<protein>
    <submittedName>
        <fullName evidence="9">Dipeptide transport system permease protein DppB</fullName>
    </submittedName>
</protein>
<dbReference type="AlphaFoldDB" id="A0A1J5SRK6"/>
<gene>
    <name evidence="9" type="primary">dppB_2</name>
    <name evidence="9" type="ORF">GALL_137500</name>
</gene>
<dbReference type="GO" id="GO:0005886">
    <property type="term" value="C:plasma membrane"/>
    <property type="evidence" value="ECO:0007669"/>
    <property type="project" value="UniProtKB-SubCell"/>
</dbReference>
<dbReference type="CDD" id="cd06261">
    <property type="entry name" value="TM_PBP2"/>
    <property type="match status" value="1"/>
</dbReference>